<keyword evidence="2" id="KW-1185">Reference proteome</keyword>
<reference evidence="2" key="1">
    <citation type="submission" date="2011-03" db="EMBL/GenBank/DDBJ databases">
        <title>The genome sequence of Vavraia culicis strain floridensis.</title>
        <authorList>
            <consortium name="The Broad Institute Genome Sequencing Platform"/>
            <person name="Cuomo C."/>
            <person name="Becnel J."/>
            <person name="Sanscrainte N."/>
            <person name="Young S.K."/>
            <person name="Zeng Q."/>
            <person name="Gargeya S."/>
            <person name="Fitzgerald M."/>
            <person name="Haas B."/>
            <person name="Abouelleil A."/>
            <person name="Alvarado L."/>
            <person name="Arachchi H.M."/>
            <person name="Berlin A."/>
            <person name="Chapman S.B."/>
            <person name="Gearin G."/>
            <person name="Goldberg J."/>
            <person name="Griggs A."/>
            <person name="Gujja S."/>
            <person name="Hansen M."/>
            <person name="Heiman D."/>
            <person name="Howarth C."/>
            <person name="Larimer J."/>
            <person name="Lui A."/>
            <person name="MacDonald P.J.P."/>
            <person name="McCowen C."/>
            <person name="Montmayeur A."/>
            <person name="Murphy C."/>
            <person name="Neiman D."/>
            <person name="Pearson M."/>
            <person name="Priest M."/>
            <person name="Roberts A."/>
            <person name="Saif S."/>
            <person name="Shea T."/>
            <person name="Sisk P."/>
            <person name="Stolte C."/>
            <person name="Sykes S."/>
            <person name="Wortman J."/>
            <person name="Nusbaum C."/>
            <person name="Birren B."/>
        </authorList>
    </citation>
    <scope>NUCLEOTIDE SEQUENCE [LARGE SCALE GENOMIC DNA]</scope>
    <source>
        <strain evidence="2">floridensis</strain>
    </source>
</reference>
<protein>
    <submittedName>
        <fullName evidence="1">Uncharacterized protein</fullName>
    </submittedName>
</protein>
<gene>
    <name evidence="1" type="ORF">VCUG_01411</name>
</gene>
<dbReference type="Proteomes" id="UP000011081">
    <property type="component" value="Unassembled WGS sequence"/>
</dbReference>
<dbReference type="OMA" id="YMDNELC"/>
<sequence>MVLSTAINSLVNLNSLLASVPKIEKINIAPKTLIPTMLAEQKKKALLGQLIPFTQKVIQNIEEYINIQPTAYRDIELKHERTKHLYETYKTTVEDPELNKNYEKVVSIRSDINKLNDDIRESSEIITFNYENSMKLFDTVHEGIYMDNELCDLINKKFEFEIEGVDNREIEIIEEMLSILEK</sequence>
<dbReference type="RefSeq" id="XP_008074429.1">
    <property type="nucleotide sequence ID" value="XM_008076238.1"/>
</dbReference>
<evidence type="ECO:0000313" key="1">
    <source>
        <dbReference type="EMBL" id="ELA47138.1"/>
    </source>
</evidence>
<dbReference type="InParanoid" id="L2GV03"/>
<dbReference type="VEuPathDB" id="MicrosporidiaDB:VCUG_01411"/>
<dbReference type="AlphaFoldDB" id="L2GV03"/>
<dbReference type="GeneID" id="19879289"/>
<proteinExistence type="predicted"/>
<accession>L2GV03</accession>
<dbReference type="EMBL" id="GL877424">
    <property type="protein sequence ID" value="ELA47138.1"/>
    <property type="molecule type" value="Genomic_DNA"/>
</dbReference>
<dbReference type="HOGENOM" id="CLU_1483078_0_0_1"/>
<organism evidence="1 2">
    <name type="scientific">Vavraia culicis (isolate floridensis)</name>
    <name type="common">Microsporidian parasite</name>
    <dbReference type="NCBI Taxonomy" id="948595"/>
    <lineage>
        <taxon>Eukaryota</taxon>
        <taxon>Fungi</taxon>
        <taxon>Fungi incertae sedis</taxon>
        <taxon>Microsporidia</taxon>
        <taxon>Pleistophoridae</taxon>
        <taxon>Vavraia</taxon>
    </lineage>
</organism>
<dbReference type="OrthoDB" id="10356681at2759"/>
<evidence type="ECO:0000313" key="2">
    <source>
        <dbReference type="Proteomes" id="UP000011081"/>
    </source>
</evidence>
<name>L2GV03_VAVCU</name>